<sequence>MDSSHCLARCWKHNESSYSPSTCCSGHHIQYLDRAQQPSPQRSHLHSPSPLQRH</sequence>
<dbReference type="HOGENOM" id="CLU_3053174_0_0_1"/>
<keyword evidence="3" id="KW-1185">Reference proteome</keyword>
<feature type="region of interest" description="Disordered" evidence="1">
    <location>
        <begin position="34"/>
        <end position="54"/>
    </location>
</feature>
<evidence type="ECO:0000313" key="2">
    <source>
        <dbReference type="EnsemblPlants" id="Bo00576s140.1"/>
    </source>
</evidence>
<dbReference type="Proteomes" id="UP000032141">
    <property type="component" value="Unassembled WGS sequence"/>
</dbReference>
<organism evidence="2 3">
    <name type="scientific">Brassica oleracea var. oleracea</name>
    <dbReference type="NCBI Taxonomy" id="109376"/>
    <lineage>
        <taxon>Eukaryota</taxon>
        <taxon>Viridiplantae</taxon>
        <taxon>Streptophyta</taxon>
        <taxon>Embryophyta</taxon>
        <taxon>Tracheophyta</taxon>
        <taxon>Spermatophyta</taxon>
        <taxon>Magnoliopsida</taxon>
        <taxon>eudicotyledons</taxon>
        <taxon>Gunneridae</taxon>
        <taxon>Pentapetalae</taxon>
        <taxon>rosids</taxon>
        <taxon>malvids</taxon>
        <taxon>Brassicales</taxon>
        <taxon>Brassicaceae</taxon>
        <taxon>Brassiceae</taxon>
        <taxon>Brassica</taxon>
    </lineage>
</organism>
<proteinExistence type="predicted"/>
<reference evidence="2" key="2">
    <citation type="submission" date="2015-06" db="UniProtKB">
        <authorList>
            <consortium name="EnsemblPlants"/>
        </authorList>
    </citation>
    <scope>IDENTIFICATION</scope>
</reference>
<dbReference type="AlphaFoldDB" id="A0A0D2ZPS0"/>
<evidence type="ECO:0000313" key="3">
    <source>
        <dbReference type="Proteomes" id="UP000032141"/>
    </source>
</evidence>
<reference evidence="2" key="1">
    <citation type="journal article" date="2014" name="Genome Biol.">
        <title>Transcriptome and methylome profiling reveals relics of genome dominance in the mesopolyploid Brassica oleracea.</title>
        <authorList>
            <person name="Parkin I.A."/>
            <person name="Koh C."/>
            <person name="Tang H."/>
            <person name="Robinson S.J."/>
            <person name="Kagale S."/>
            <person name="Clarke W.E."/>
            <person name="Town C.D."/>
            <person name="Nixon J."/>
            <person name="Krishnakumar V."/>
            <person name="Bidwell S.L."/>
            <person name="Denoeud F."/>
            <person name="Belcram H."/>
            <person name="Links M.G."/>
            <person name="Just J."/>
            <person name="Clarke C."/>
            <person name="Bender T."/>
            <person name="Huebert T."/>
            <person name="Mason A.S."/>
            <person name="Pires J.C."/>
            <person name="Barker G."/>
            <person name="Moore J."/>
            <person name="Walley P.G."/>
            <person name="Manoli S."/>
            <person name="Batley J."/>
            <person name="Edwards D."/>
            <person name="Nelson M.N."/>
            <person name="Wang X."/>
            <person name="Paterson A.H."/>
            <person name="King G."/>
            <person name="Bancroft I."/>
            <person name="Chalhoub B."/>
            <person name="Sharpe A.G."/>
        </authorList>
    </citation>
    <scope>NUCLEOTIDE SEQUENCE [LARGE SCALE GENOMIC DNA]</scope>
    <source>
        <strain evidence="2">cv. TO1000</strain>
    </source>
</reference>
<accession>A0A0D2ZPS0</accession>
<protein>
    <submittedName>
        <fullName evidence="2">Uncharacterized protein</fullName>
    </submittedName>
</protein>
<evidence type="ECO:0000256" key="1">
    <source>
        <dbReference type="SAM" id="MobiDB-lite"/>
    </source>
</evidence>
<dbReference type="Gramene" id="Bo00576s140.1">
    <property type="protein sequence ID" value="Bo00576s140.1"/>
    <property type="gene ID" value="Bo00576s140"/>
</dbReference>
<dbReference type="EnsemblPlants" id="Bo00576s140.1">
    <property type="protein sequence ID" value="Bo00576s140.1"/>
    <property type="gene ID" value="Bo00576s140"/>
</dbReference>
<name>A0A0D2ZPS0_BRAOL</name>